<feature type="repeat" description="ANK" evidence="3">
    <location>
        <begin position="510"/>
        <end position="542"/>
    </location>
</feature>
<dbReference type="RefSeq" id="XP_056560573.1">
    <property type="nucleotide sequence ID" value="XM_056693844.1"/>
</dbReference>
<evidence type="ECO:0000259" key="5">
    <source>
        <dbReference type="Pfam" id="PF22939"/>
    </source>
</evidence>
<dbReference type="SUPFAM" id="SSF48403">
    <property type="entry name" value="Ankyrin repeat"/>
    <property type="match status" value="1"/>
</dbReference>
<reference evidence="6" key="1">
    <citation type="submission" date="2022-11" db="EMBL/GenBank/DDBJ databases">
        <authorList>
            <person name="Petersen C."/>
        </authorList>
    </citation>
    <scope>NUCLEOTIDE SEQUENCE</scope>
    <source>
        <strain evidence="6">IBT 29864</strain>
    </source>
</reference>
<dbReference type="PANTHER" id="PTHR24189:SF50">
    <property type="entry name" value="ANKYRIN REPEAT AND SOCS BOX PROTEIN 2"/>
    <property type="match status" value="1"/>
</dbReference>
<name>A0A9W9VVA4_9EURO</name>
<accession>A0A9W9VVA4</accession>
<dbReference type="GeneID" id="81433021"/>
<dbReference type="InterPro" id="IPR050745">
    <property type="entry name" value="Multifunctional_regulatory"/>
</dbReference>
<evidence type="ECO:0000256" key="3">
    <source>
        <dbReference type="PROSITE-ProRule" id="PRU00023"/>
    </source>
</evidence>
<protein>
    <recommendedName>
        <fullName evidence="5">GPI inositol-deacylase winged helix domain-containing protein</fullName>
    </recommendedName>
</protein>
<feature type="compositionally biased region" description="Basic and acidic residues" evidence="4">
    <location>
        <begin position="422"/>
        <end position="432"/>
    </location>
</feature>
<gene>
    <name evidence="6" type="ORF">N7496_000913</name>
</gene>
<dbReference type="AlphaFoldDB" id="A0A9W9VVA4"/>
<dbReference type="EMBL" id="JAPZBS010000001">
    <property type="protein sequence ID" value="KAJ5389845.1"/>
    <property type="molecule type" value="Genomic_DNA"/>
</dbReference>
<evidence type="ECO:0000313" key="7">
    <source>
        <dbReference type="Proteomes" id="UP001147782"/>
    </source>
</evidence>
<dbReference type="InterPro" id="IPR002110">
    <property type="entry name" value="Ankyrin_rpt"/>
</dbReference>
<reference evidence="6" key="2">
    <citation type="journal article" date="2023" name="IMA Fungus">
        <title>Comparative genomic study of the Penicillium genus elucidates a diverse pangenome and 15 lateral gene transfer events.</title>
        <authorList>
            <person name="Petersen C."/>
            <person name="Sorensen T."/>
            <person name="Nielsen M.R."/>
            <person name="Sondergaard T.E."/>
            <person name="Sorensen J.L."/>
            <person name="Fitzpatrick D.A."/>
            <person name="Frisvad J.C."/>
            <person name="Nielsen K.L."/>
        </authorList>
    </citation>
    <scope>NUCLEOTIDE SEQUENCE</scope>
    <source>
        <strain evidence="6">IBT 29864</strain>
    </source>
</reference>
<dbReference type="OrthoDB" id="163438at2759"/>
<evidence type="ECO:0000313" key="6">
    <source>
        <dbReference type="EMBL" id="KAJ5389845.1"/>
    </source>
</evidence>
<keyword evidence="1" id="KW-0677">Repeat</keyword>
<organism evidence="6 7">
    <name type="scientific">Penicillium cataractarum</name>
    <dbReference type="NCBI Taxonomy" id="2100454"/>
    <lineage>
        <taxon>Eukaryota</taxon>
        <taxon>Fungi</taxon>
        <taxon>Dikarya</taxon>
        <taxon>Ascomycota</taxon>
        <taxon>Pezizomycotina</taxon>
        <taxon>Eurotiomycetes</taxon>
        <taxon>Eurotiomycetidae</taxon>
        <taxon>Eurotiales</taxon>
        <taxon>Aspergillaceae</taxon>
        <taxon>Penicillium</taxon>
    </lineage>
</organism>
<dbReference type="PROSITE" id="PS50297">
    <property type="entry name" value="ANK_REP_REGION"/>
    <property type="match status" value="1"/>
</dbReference>
<dbReference type="InterPro" id="IPR036770">
    <property type="entry name" value="Ankyrin_rpt-contain_sf"/>
</dbReference>
<sequence>MIDAFDAILKRCRDPELARQLLHIILAAKEPLAVDDMRIATALACDLEYRSYEEIGVERSDVFEMRIKNICGLLVTVDGGSVFLIHQTAKEFLINEDNMSRASGTWKFSFNPLDSEMLIAKICIALLSFTCFSETPLVVENEDADEAAKRVSEYTKDHAFLEYAAINWMEHSKEAKFDDNSKWMTSILSLCSVDSPMFRTWYTIHQRSDKSYLPSKTTSLNLATEFDFPNVLASLLERGEDPNEPDGHGATLLARSVGQSKRAFQLLIQAKADINGQEWLEPWHNEIDDTGSEIEIRPISGTPLVIAALKVDAEMVKHLIDCGATIDFPPYGTMTPLYAALVSYTADSDSKEIIHLLLHRGANVCFEMKDDTHPMVKTALHCAATMIDLSILQALLGSETADVNFQLRELPSETQVEDQDSSESRLGHDEPNISRNTCSLSQDSKSKSSTSECSGNAHSDAHSDADGDNSDDTIISENESCDDNNSRSRSGHYNGRSDSSDSEDRFRFMIGATPLHLAARKGLMDNVRVLLEHGADPHIKNADGYTALDFVLDLQSVGGSSDPEIVASAKKKLIELLEPYDESLSDGKNPVPIVTFSVDG</sequence>
<evidence type="ECO:0000256" key="4">
    <source>
        <dbReference type="SAM" id="MobiDB-lite"/>
    </source>
</evidence>
<feature type="region of interest" description="Disordered" evidence="4">
    <location>
        <begin position="409"/>
        <end position="502"/>
    </location>
</feature>
<dbReference type="Pfam" id="PF13857">
    <property type="entry name" value="Ank_5"/>
    <property type="match status" value="1"/>
</dbReference>
<dbReference type="PROSITE" id="PS50088">
    <property type="entry name" value="ANK_REPEAT"/>
    <property type="match status" value="1"/>
</dbReference>
<evidence type="ECO:0000256" key="1">
    <source>
        <dbReference type="ARBA" id="ARBA00022737"/>
    </source>
</evidence>
<keyword evidence="2 3" id="KW-0040">ANK repeat</keyword>
<dbReference type="Pfam" id="PF22939">
    <property type="entry name" value="WHD_GPIID"/>
    <property type="match status" value="1"/>
</dbReference>
<feature type="compositionally biased region" description="Low complexity" evidence="4">
    <location>
        <begin position="437"/>
        <end position="458"/>
    </location>
</feature>
<dbReference type="PANTHER" id="PTHR24189">
    <property type="entry name" value="MYOTROPHIN"/>
    <property type="match status" value="1"/>
</dbReference>
<dbReference type="SMART" id="SM00248">
    <property type="entry name" value="ANK"/>
    <property type="match status" value="5"/>
</dbReference>
<dbReference type="Gene3D" id="1.25.40.20">
    <property type="entry name" value="Ankyrin repeat-containing domain"/>
    <property type="match status" value="2"/>
</dbReference>
<dbReference type="Proteomes" id="UP001147782">
    <property type="component" value="Unassembled WGS sequence"/>
</dbReference>
<proteinExistence type="predicted"/>
<evidence type="ECO:0000256" key="2">
    <source>
        <dbReference type="ARBA" id="ARBA00023043"/>
    </source>
</evidence>
<keyword evidence="7" id="KW-1185">Reference proteome</keyword>
<dbReference type="InterPro" id="IPR054471">
    <property type="entry name" value="GPIID_WHD"/>
</dbReference>
<comment type="caution">
    <text evidence="6">The sequence shown here is derived from an EMBL/GenBank/DDBJ whole genome shotgun (WGS) entry which is preliminary data.</text>
</comment>
<feature type="domain" description="GPI inositol-deacylase winged helix" evidence="5">
    <location>
        <begin position="12"/>
        <end position="100"/>
    </location>
</feature>